<gene>
    <name evidence="11" type="primary">MED16</name>
    <name evidence="16" type="ORF">BEMITA_LOCUS13326</name>
</gene>
<evidence type="ECO:0000256" key="9">
    <source>
        <dbReference type="ARBA" id="ARBA00023242"/>
    </source>
</evidence>
<evidence type="ECO:0000256" key="7">
    <source>
        <dbReference type="ARBA" id="ARBA00023159"/>
    </source>
</evidence>
<keyword evidence="9 11" id="KW-0539">Nucleus</keyword>
<evidence type="ECO:0000256" key="5">
    <source>
        <dbReference type="ARBA" id="ARBA00022737"/>
    </source>
</evidence>
<evidence type="ECO:0000256" key="4">
    <source>
        <dbReference type="ARBA" id="ARBA00022574"/>
    </source>
</evidence>
<evidence type="ECO:0000259" key="14">
    <source>
        <dbReference type="Pfam" id="PF20718"/>
    </source>
</evidence>
<evidence type="ECO:0000259" key="13">
    <source>
        <dbReference type="Pfam" id="PF11635"/>
    </source>
</evidence>
<dbReference type="EMBL" id="OU963869">
    <property type="protein sequence ID" value="CAH0395098.1"/>
    <property type="molecule type" value="Genomic_DNA"/>
</dbReference>
<keyword evidence="17" id="KW-1185">Reference proteome</keyword>
<dbReference type="GO" id="GO:0016592">
    <property type="term" value="C:mediator complex"/>
    <property type="evidence" value="ECO:0007669"/>
    <property type="project" value="InterPro"/>
</dbReference>
<reference evidence="16" key="1">
    <citation type="submission" date="2021-12" db="EMBL/GenBank/DDBJ databases">
        <authorList>
            <person name="King R."/>
        </authorList>
    </citation>
    <scope>NUCLEOTIDE SEQUENCE</scope>
</reference>
<evidence type="ECO:0000256" key="11">
    <source>
        <dbReference type="RuleBase" id="RU364149"/>
    </source>
</evidence>
<dbReference type="AlphaFoldDB" id="A0A9P0F968"/>
<evidence type="ECO:0000259" key="15">
    <source>
        <dbReference type="Pfam" id="PF20719"/>
    </source>
</evidence>
<comment type="similarity">
    <text evidence="2 11">Belongs to the Mediator complex subunit 16 family.</text>
</comment>
<dbReference type="Proteomes" id="UP001152759">
    <property type="component" value="Chromosome 8"/>
</dbReference>
<dbReference type="SUPFAM" id="SSF82171">
    <property type="entry name" value="DPP6 N-terminal domain-like"/>
    <property type="match status" value="1"/>
</dbReference>
<evidence type="ECO:0000313" key="16">
    <source>
        <dbReference type="EMBL" id="CAH0395098.1"/>
    </source>
</evidence>
<dbReference type="Pfam" id="PF20718">
    <property type="entry name" value="Med16_bridge"/>
    <property type="match status" value="1"/>
</dbReference>
<comment type="subcellular location">
    <subcellularLocation>
        <location evidence="1 11">Nucleus</location>
    </subcellularLocation>
</comment>
<comment type="function">
    <text evidence="11">Component of the Mediator complex, a coactivator involved in the regulated transcription of nearly all RNA polymerase II-dependent genes. Mediator functions as a bridge to convey information from gene-specific regulatory proteins to the basal RNA polymerase II transcription machinery. Mediator is recruited to promoters by direct interactions with regulatory proteins and serves as a scaffold for the assembly of a functional preinitiation complex with RNA polymerase II and the general transcription factors.</text>
</comment>
<sequence>MELVYSIFSKPTPKVEGFENRCLRFIEGKSIVRLSTRNVVAWSTHVDLDDSSNKPSEYNVYVADLNVPWHHHKVTSCEMFVTALEWDFCGLLLLIADASGQVGIWEFKDFSLNEWVCVGTVSFHGEYIIGGTFFHNGKKMTLFADKKDAVTYTDKFGFLRFSPSVKQTGGCSMVGCLLISTAGIISAIVFHENELVKSSEILGPNKLNISLVDVCYGKNGHFIVVVSNGSANCAIQCYRVSVQFIDEKCHITSQALPSFHLRASSRADNVYTNIESLKFVVREDADSLVVAANGKTGSLFEIWELSEKKLNIHSMFSSTCTLDETTEEPSKTYLWDYTSSYQSDLAIESITTSKLCMSNSSSSANIIVAFSDLTVQCFQREPRKIKKISQGNLNRQPGSWDPLNSKRSRQDNRVTSMELSWLGNLLVVVDSMGQLSLFRIVPNAESGGPLTVNSATTQLEFCLVSGIDWFDLLISLPPVLLEPIYDKLTENFKRQPPAIQQYYFLSLISFKSSLCRMMLSGQTKAGDLLSLLMLYSVSTAFKSLLRPSDLSSPDRGPAESVAALMSEQLTDVDKVLLHLEPKEFTVEPSTLQALQQLIQWVADLALSLLARLPEHHKLPGHDLLLSDLKALNVLRELLAIIRIWGLLNQSCLPIFSKTAENLDVLVLIFKLLSRYVQCSEPDEQLLDECSDLPYLVSVSEILRPKPVIAIATPILFQRNQPIQLEFGVEPEFLKFVPEVKKIQEEVSSCNKYADHIRHLFLGTKPVTVKQCCRCGGRALVQVQVIRVAALRAWDSRWAQTCLCGGRWMIRKIDVDLY</sequence>
<dbReference type="InterPro" id="IPR021665">
    <property type="entry name" value="Mediator_Med16_N"/>
</dbReference>
<keyword evidence="5" id="KW-0677">Repeat</keyword>
<feature type="domain" description="Mediator complex subunit 16 C-terminal" evidence="15">
    <location>
        <begin position="734"/>
        <end position="808"/>
    </location>
</feature>
<protein>
    <recommendedName>
        <fullName evidence="3 11">Mediator of RNA polymerase II transcription subunit 16</fullName>
    </recommendedName>
    <alternativeName>
        <fullName evidence="10 11">Mediator complex subunit 16</fullName>
    </alternativeName>
</protein>
<dbReference type="PANTHER" id="PTHR13224">
    <property type="entry name" value="THYROID HORMONE RECEPTOR-ASSOCIATED PROTEIN-RELATED"/>
    <property type="match status" value="1"/>
</dbReference>
<dbReference type="GO" id="GO:0045893">
    <property type="term" value="P:positive regulation of DNA-templated transcription"/>
    <property type="evidence" value="ECO:0007669"/>
    <property type="project" value="TreeGrafter"/>
</dbReference>
<evidence type="ECO:0000256" key="3">
    <source>
        <dbReference type="ARBA" id="ARBA00019614"/>
    </source>
</evidence>
<dbReference type="KEGG" id="btab:109041467"/>
<dbReference type="GeneID" id="109041467"/>
<proteinExistence type="inferred from homology"/>
<organism evidence="16 17">
    <name type="scientific">Bemisia tabaci</name>
    <name type="common">Sweetpotato whitefly</name>
    <name type="synonym">Aleurodes tabaci</name>
    <dbReference type="NCBI Taxonomy" id="7038"/>
    <lineage>
        <taxon>Eukaryota</taxon>
        <taxon>Metazoa</taxon>
        <taxon>Ecdysozoa</taxon>
        <taxon>Arthropoda</taxon>
        <taxon>Hexapoda</taxon>
        <taxon>Insecta</taxon>
        <taxon>Pterygota</taxon>
        <taxon>Neoptera</taxon>
        <taxon>Paraneoptera</taxon>
        <taxon>Hemiptera</taxon>
        <taxon>Sternorrhyncha</taxon>
        <taxon>Aleyrodoidea</taxon>
        <taxon>Aleyrodidae</taxon>
        <taxon>Aleyrodinae</taxon>
        <taxon>Bemisia</taxon>
    </lineage>
</organism>
<keyword evidence="8 11" id="KW-0804">Transcription</keyword>
<keyword evidence="6 11" id="KW-0805">Transcription regulation</keyword>
<evidence type="ECO:0000256" key="10">
    <source>
        <dbReference type="ARBA" id="ARBA00032015"/>
    </source>
</evidence>
<dbReference type="Pfam" id="PF11635">
    <property type="entry name" value="Med16_N"/>
    <property type="match status" value="1"/>
</dbReference>
<dbReference type="PANTHER" id="PTHR13224:SF6">
    <property type="entry name" value="MEDIATOR OF RNA POLYMERASE II TRANSCRIPTION SUBUNIT 16"/>
    <property type="match status" value="1"/>
</dbReference>
<evidence type="ECO:0000313" key="17">
    <source>
        <dbReference type="Proteomes" id="UP001152759"/>
    </source>
</evidence>
<keyword evidence="4" id="KW-0853">WD repeat</keyword>
<dbReference type="OrthoDB" id="10018574at2759"/>
<dbReference type="InterPro" id="IPR048616">
    <property type="entry name" value="MED16_bridge"/>
</dbReference>
<feature type="region of interest" description="Disordered" evidence="12">
    <location>
        <begin position="390"/>
        <end position="409"/>
    </location>
</feature>
<keyword evidence="7 11" id="KW-0010">Activator</keyword>
<feature type="domain" description="Mediator of RNA polymerase II transcription subunit 16 central helical bridge" evidence="14">
    <location>
        <begin position="459"/>
        <end position="644"/>
    </location>
</feature>
<comment type="subunit">
    <text evidence="11">Component of the Mediator complex.</text>
</comment>
<feature type="domain" description="Mediator complex subunit Med16 N-terminal" evidence="13">
    <location>
        <begin position="121"/>
        <end position="387"/>
    </location>
</feature>
<dbReference type="Pfam" id="PF20719">
    <property type="entry name" value="Med16_C"/>
    <property type="match status" value="1"/>
</dbReference>
<evidence type="ECO:0000256" key="8">
    <source>
        <dbReference type="ARBA" id="ARBA00023163"/>
    </source>
</evidence>
<evidence type="ECO:0000256" key="1">
    <source>
        <dbReference type="ARBA" id="ARBA00004123"/>
    </source>
</evidence>
<dbReference type="RefSeq" id="XP_018913375.1">
    <property type="nucleotide sequence ID" value="XM_019057830.2"/>
</dbReference>
<evidence type="ECO:0000256" key="6">
    <source>
        <dbReference type="ARBA" id="ARBA00023015"/>
    </source>
</evidence>
<evidence type="ECO:0000256" key="2">
    <source>
        <dbReference type="ARBA" id="ARBA00006543"/>
    </source>
</evidence>
<dbReference type="InterPro" id="IPR048338">
    <property type="entry name" value="Mediator_Med16"/>
</dbReference>
<name>A0A9P0F968_BEMTA</name>
<dbReference type="SUPFAM" id="SSF50978">
    <property type="entry name" value="WD40 repeat-like"/>
    <property type="match status" value="1"/>
</dbReference>
<evidence type="ECO:0000256" key="12">
    <source>
        <dbReference type="SAM" id="MobiDB-lite"/>
    </source>
</evidence>
<dbReference type="CTD" id="10025"/>
<accession>A0A9P0F968</accession>
<dbReference type="InterPro" id="IPR048339">
    <property type="entry name" value="Mediator_Med16_C"/>
</dbReference>
<dbReference type="InterPro" id="IPR036322">
    <property type="entry name" value="WD40_repeat_dom_sf"/>
</dbReference>